<evidence type="ECO:0000256" key="4">
    <source>
        <dbReference type="ARBA" id="ARBA00022989"/>
    </source>
</evidence>
<gene>
    <name evidence="8" type="primary">araJ_2</name>
    <name evidence="8" type="ORF">GCM10017600_33930</name>
</gene>
<evidence type="ECO:0000256" key="5">
    <source>
        <dbReference type="ARBA" id="ARBA00023136"/>
    </source>
</evidence>
<evidence type="ECO:0000256" key="3">
    <source>
        <dbReference type="ARBA" id="ARBA00022692"/>
    </source>
</evidence>
<reference evidence="8" key="1">
    <citation type="journal article" date="2014" name="Int. J. Syst. Evol. Microbiol.">
        <title>Complete genome sequence of Corynebacterium casei LMG S-19264T (=DSM 44701T), isolated from a smear-ripened cheese.</title>
        <authorList>
            <consortium name="US DOE Joint Genome Institute (JGI-PGF)"/>
            <person name="Walter F."/>
            <person name="Albersmeier A."/>
            <person name="Kalinowski J."/>
            <person name="Ruckert C."/>
        </authorList>
    </citation>
    <scope>NUCLEOTIDE SEQUENCE</scope>
    <source>
        <strain evidence="8">VKM Ac-2007</strain>
    </source>
</reference>
<name>A0A9W6MDD7_9ACTN</name>
<evidence type="ECO:0000313" key="8">
    <source>
        <dbReference type="EMBL" id="GLK09987.1"/>
    </source>
</evidence>
<dbReference type="GO" id="GO:0022857">
    <property type="term" value="F:transmembrane transporter activity"/>
    <property type="evidence" value="ECO:0007669"/>
    <property type="project" value="InterPro"/>
</dbReference>
<keyword evidence="4 6" id="KW-1133">Transmembrane helix</keyword>
<feature type="transmembrane region" description="Helical" evidence="6">
    <location>
        <begin position="339"/>
        <end position="359"/>
    </location>
</feature>
<dbReference type="Gene3D" id="1.20.1250.20">
    <property type="entry name" value="MFS general substrate transporter like domains"/>
    <property type="match status" value="2"/>
</dbReference>
<feature type="transmembrane region" description="Helical" evidence="6">
    <location>
        <begin position="218"/>
        <end position="245"/>
    </location>
</feature>
<dbReference type="RefSeq" id="WP_271218425.1">
    <property type="nucleotide sequence ID" value="NZ_BAAAVD010000028.1"/>
</dbReference>
<comment type="caution">
    <text evidence="8">The sequence shown here is derived from an EMBL/GenBank/DDBJ whole genome shotgun (WGS) entry which is preliminary data.</text>
</comment>
<feature type="transmembrane region" description="Helical" evidence="6">
    <location>
        <begin position="307"/>
        <end position="327"/>
    </location>
</feature>
<dbReference type="Proteomes" id="UP001143474">
    <property type="component" value="Unassembled WGS sequence"/>
</dbReference>
<dbReference type="SUPFAM" id="SSF103473">
    <property type="entry name" value="MFS general substrate transporter"/>
    <property type="match status" value="1"/>
</dbReference>
<dbReference type="InterPro" id="IPR020846">
    <property type="entry name" value="MFS_dom"/>
</dbReference>
<dbReference type="InterPro" id="IPR050189">
    <property type="entry name" value="MFS_Efflux_Transporters"/>
</dbReference>
<feature type="transmembrane region" description="Helical" evidence="6">
    <location>
        <begin position="54"/>
        <end position="76"/>
    </location>
</feature>
<evidence type="ECO:0000259" key="7">
    <source>
        <dbReference type="PROSITE" id="PS50850"/>
    </source>
</evidence>
<feature type="transmembrane region" description="Helical" evidence="6">
    <location>
        <begin position="282"/>
        <end position="301"/>
    </location>
</feature>
<feature type="transmembrane region" description="Helical" evidence="6">
    <location>
        <begin position="251"/>
        <end position="270"/>
    </location>
</feature>
<sequence length="409" mass="41934">MSTETAQRRVPVSRGRLPLGVYLLAFSLFAMGSAEFLLAGVLPEIADDLRISLSSAGALISAFAVGVVIGGPPFAIMTLRWRRRTTLVTTQAVFAASVTIGLLTDGYVVLLVTRFVCGLAYAGYWAVAAVTAISLVTPDRTARASGVVVSGLSLAMIAGGPAGALISYFIGWRGGFWGVVALTVAGAILSLLAMPATSADGEPSVRRELRTMRRPQLWVVYAATILSTAAYMISFNYLAAFLAGITGVPDVWIPAVLALFGVGALIGLSIGGRIADRRPSRALLIGALGILTCSVLLAVLARHALAVVPLVLLLGIAGFVLNPAIYARVFAIASQAPTLAGATTVSAFQLGISLVPALAGAALNAGAGIVSVTWIGAGLAAAIVPAVLLDRTISRRRSRTTVNGVGSPG</sequence>
<keyword evidence="9" id="KW-1185">Reference proteome</keyword>
<dbReference type="PROSITE" id="PS50850">
    <property type="entry name" value="MFS"/>
    <property type="match status" value="1"/>
</dbReference>
<proteinExistence type="predicted"/>
<dbReference type="Pfam" id="PF07690">
    <property type="entry name" value="MFS_1"/>
    <property type="match status" value="1"/>
</dbReference>
<feature type="transmembrane region" description="Helical" evidence="6">
    <location>
        <begin position="365"/>
        <end position="389"/>
    </location>
</feature>
<keyword evidence="3 6" id="KW-0812">Transmembrane</keyword>
<evidence type="ECO:0000313" key="9">
    <source>
        <dbReference type="Proteomes" id="UP001143474"/>
    </source>
</evidence>
<feature type="domain" description="Major facilitator superfamily (MFS) profile" evidence="7">
    <location>
        <begin position="20"/>
        <end position="393"/>
    </location>
</feature>
<evidence type="ECO:0000256" key="6">
    <source>
        <dbReference type="SAM" id="Phobius"/>
    </source>
</evidence>
<protein>
    <submittedName>
        <fullName evidence="8">Chloramphenicol efflux pump</fullName>
    </submittedName>
</protein>
<dbReference type="PANTHER" id="PTHR43124">
    <property type="entry name" value="PURINE EFFLUX PUMP PBUE"/>
    <property type="match status" value="1"/>
</dbReference>
<evidence type="ECO:0000256" key="2">
    <source>
        <dbReference type="ARBA" id="ARBA00022475"/>
    </source>
</evidence>
<dbReference type="PANTHER" id="PTHR43124:SF3">
    <property type="entry name" value="CHLORAMPHENICOL EFFLUX PUMP RV0191"/>
    <property type="match status" value="1"/>
</dbReference>
<dbReference type="InterPro" id="IPR036259">
    <property type="entry name" value="MFS_trans_sf"/>
</dbReference>
<organism evidence="8 9">
    <name type="scientific">Streptosporangium carneum</name>
    <dbReference type="NCBI Taxonomy" id="47481"/>
    <lineage>
        <taxon>Bacteria</taxon>
        <taxon>Bacillati</taxon>
        <taxon>Actinomycetota</taxon>
        <taxon>Actinomycetes</taxon>
        <taxon>Streptosporangiales</taxon>
        <taxon>Streptosporangiaceae</taxon>
        <taxon>Streptosporangium</taxon>
    </lineage>
</organism>
<feature type="transmembrane region" description="Helical" evidence="6">
    <location>
        <begin position="176"/>
        <end position="197"/>
    </location>
</feature>
<reference evidence="8" key="2">
    <citation type="submission" date="2023-01" db="EMBL/GenBank/DDBJ databases">
        <authorList>
            <person name="Sun Q."/>
            <person name="Evtushenko L."/>
        </authorList>
    </citation>
    <scope>NUCLEOTIDE SEQUENCE</scope>
    <source>
        <strain evidence="8">VKM Ac-2007</strain>
    </source>
</reference>
<dbReference type="InterPro" id="IPR011701">
    <property type="entry name" value="MFS"/>
</dbReference>
<keyword evidence="2" id="KW-1003">Cell membrane</keyword>
<comment type="subcellular location">
    <subcellularLocation>
        <location evidence="1">Cell membrane</location>
        <topology evidence="1">Multi-pass membrane protein</topology>
    </subcellularLocation>
</comment>
<feature type="transmembrane region" description="Helical" evidence="6">
    <location>
        <begin position="21"/>
        <end position="42"/>
    </location>
</feature>
<dbReference type="EMBL" id="BSEV01000006">
    <property type="protein sequence ID" value="GLK09987.1"/>
    <property type="molecule type" value="Genomic_DNA"/>
</dbReference>
<dbReference type="GO" id="GO:0005886">
    <property type="term" value="C:plasma membrane"/>
    <property type="evidence" value="ECO:0007669"/>
    <property type="project" value="UniProtKB-SubCell"/>
</dbReference>
<feature type="transmembrane region" description="Helical" evidence="6">
    <location>
        <begin position="118"/>
        <end position="136"/>
    </location>
</feature>
<feature type="transmembrane region" description="Helical" evidence="6">
    <location>
        <begin position="88"/>
        <end position="112"/>
    </location>
</feature>
<dbReference type="AlphaFoldDB" id="A0A9W6MDD7"/>
<accession>A0A9W6MDD7</accession>
<keyword evidence="5 6" id="KW-0472">Membrane</keyword>
<dbReference type="CDD" id="cd17324">
    <property type="entry name" value="MFS_NepI_like"/>
    <property type="match status" value="1"/>
</dbReference>
<evidence type="ECO:0000256" key="1">
    <source>
        <dbReference type="ARBA" id="ARBA00004651"/>
    </source>
</evidence>
<feature type="transmembrane region" description="Helical" evidence="6">
    <location>
        <begin position="148"/>
        <end position="170"/>
    </location>
</feature>